<proteinExistence type="predicted"/>
<evidence type="ECO:0008006" key="4">
    <source>
        <dbReference type="Google" id="ProtNLM"/>
    </source>
</evidence>
<dbReference type="RefSeq" id="WP_076649482.1">
    <property type="nucleotide sequence ID" value="NZ_FTPS01000001.1"/>
</dbReference>
<name>A0A1R3WY01_9RHOB</name>
<feature type="signal peptide" evidence="1">
    <location>
        <begin position="1"/>
        <end position="20"/>
    </location>
</feature>
<dbReference type="EMBL" id="FTPS01000001">
    <property type="protein sequence ID" value="SIT82606.1"/>
    <property type="molecule type" value="Genomic_DNA"/>
</dbReference>
<evidence type="ECO:0000256" key="1">
    <source>
        <dbReference type="SAM" id="SignalP"/>
    </source>
</evidence>
<gene>
    <name evidence="2" type="ORF">SAMN05421849_1738</name>
</gene>
<dbReference type="OrthoDB" id="9810376at2"/>
<dbReference type="InterPro" id="IPR019225">
    <property type="entry name" value="DUF2155"/>
</dbReference>
<accession>A0A1R3WY01</accession>
<dbReference type="AlphaFoldDB" id="A0A1R3WY01"/>
<dbReference type="Pfam" id="PF09923">
    <property type="entry name" value="DUF2155"/>
    <property type="match status" value="1"/>
</dbReference>
<keyword evidence="3" id="KW-1185">Reference proteome</keyword>
<keyword evidence="1" id="KW-0732">Signal</keyword>
<feature type="chain" id="PRO_5011983450" description="DUF2155 domain-containing protein" evidence="1">
    <location>
        <begin position="21"/>
        <end position="125"/>
    </location>
</feature>
<evidence type="ECO:0000313" key="3">
    <source>
        <dbReference type="Proteomes" id="UP000192455"/>
    </source>
</evidence>
<protein>
    <recommendedName>
        <fullName evidence="4">DUF2155 domain-containing protein</fullName>
    </recommendedName>
</protein>
<sequence>MIRAVLAVLVLLSGPAAVLAQSTQQTRAQSGLGVLLRGLDKVNGETVDVEIPWGGTLDVFGLSVTAEDCRYPAENPTGDAFALLGIKDRVSGEDVFHGWMVASSPALNALDHNRYDVWVLRCMIS</sequence>
<dbReference type="STRING" id="515897.SAMN05421849_1738"/>
<reference evidence="2 3" key="1">
    <citation type="submission" date="2017-01" db="EMBL/GenBank/DDBJ databases">
        <authorList>
            <person name="Mah S.A."/>
            <person name="Swanson W.J."/>
            <person name="Moy G.W."/>
            <person name="Vacquier V.D."/>
        </authorList>
    </citation>
    <scope>NUCLEOTIDE SEQUENCE [LARGE SCALE GENOMIC DNA]</scope>
    <source>
        <strain evidence="2 3">DSM 21219</strain>
    </source>
</reference>
<dbReference type="Proteomes" id="UP000192455">
    <property type="component" value="Unassembled WGS sequence"/>
</dbReference>
<organism evidence="2 3">
    <name type="scientific">Pontibaca methylaminivorans</name>
    <dbReference type="NCBI Taxonomy" id="515897"/>
    <lineage>
        <taxon>Bacteria</taxon>
        <taxon>Pseudomonadati</taxon>
        <taxon>Pseudomonadota</taxon>
        <taxon>Alphaproteobacteria</taxon>
        <taxon>Rhodobacterales</taxon>
        <taxon>Roseobacteraceae</taxon>
        <taxon>Pontibaca</taxon>
    </lineage>
</organism>
<evidence type="ECO:0000313" key="2">
    <source>
        <dbReference type="EMBL" id="SIT82606.1"/>
    </source>
</evidence>